<reference evidence="3" key="1">
    <citation type="submission" date="2016-10" db="EMBL/GenBank/DDBJ databases">
        <authorList>
            <person name="Varghese N."/>
            <person name="Submissions S."/>
        </authorList>
    </citation>
    <scope>NUCLEOTIDE SEQUENCE [LARGE SCALE GENOMIC DNA]</scope>
    <source>
        <strain evidence="3">DSM 18733</strain>
    </source>
</reference>
<organism evidence="2 3">
    <name type="scientific">Olivibacter domesticus</name>
    <name type="common">Pseudosphingobacterium domesticum</name>
    <dbReference type="NCBI Taxonomy" id="407022"/>
    <lineage>
        <taxon>Bacteria</taxon>
        <taxon>Pseudomonadati</taxon>
        <taxon>Bacteroidota</taxon>
        <taxon>Sphingobacteriia</taxon>
        <taxon>Sphingobacteriales</taxon>
        <taxon>Sphingobacteriaceae</taxon>
        <taxon>Olivibacter</taxon>
    </lineage>
</organism>
<dbReference type="AlphaFoldDB" id="A0A1H7IRK1"/>
<dbReference type="Pfam" id="PF13365">
    <property type="entry name" value="Trypsin_2"/>
    <property type="match status" value="1"/>
</dbReference>
<sequence length="365" mass="40888">MKSDHEFLSLADAYIRGEMNHQDATAFENRLLSDRESSEKFNEHKEFIARLTGYGKRIDLQQKLDNIHSTLDIPEIIKNAIPHKPLIVRLWDKYKINSLVAASVAILAVFTTLWITGFYSKENSSQYVALRRDMNSIRQNVKAQNALIKDINKNQSGNINPSHYGATGFALSSNGYVMTTYHVIKDADSVYLQNNVGNSYKVKVVFTDPAYDIAVLQIIDKDFKDFGSLPYTFKQNPADIGEDVYTIGFPREEAVYGRGYLSSNTGYSGDTVAYQVSIPVNPGNSGGPVLDNRGNIIGVINSKQTETDGAAFAIKSDYVLKAIAAIPEDSLEKKIVINKRNTLANLNRTEQIKKVQDFIYMIKVY</sequence>
<keyword evidence="1" id="KW-1133">Transmembrane helix</keyword>
<dbReference type="GO" id="GO:0006508">
    <property type="term" value="P:proteolysis"/>
    <property type="evidence" value="ECO:0007669"/>
    <property type="project" value="InterPro"/>
</dbReference>
<name>A0A1H7IRK1_OLID1</name>
<dbReference type="Gene3D" id="2.40.10.10">
    <property type="entry name" value="Trypsin-like serine proteases"/>
    <property type="match status" value="2"/>
</dbReference>
<evidence type="ECO:0000313" key="3">
    <source>
        <dbReference type="Proteomes" id="UP000199421"/>
    </source>
</evidence>
<dbReference type="STRING" id="407022.SAMN05661044_00783"/>
<dbReference type="OrthoDB" id="9766361at2"/>
<dbReference type="InterPro" id="IPR001940">
    <property type="entry name" value="Peptidase_S1C"/>
</dbReference>
<dbReference type="RefSeq" id="WP_093318565.1">
    <property type="nucleotide sequence ID" value="NZ_FOAF01000001.1"/>
</dbReference>
<feature type="transmembrane region" description="Helical" evidence="1">
    <location>
        <begin position="99"/>
        <end position="119"/>
    </location>
</feature>
<dbReference type="Proteomes" id="UP000199421">
    <property type="component" value="Unassembled WGS sequence"/>
</dbReference>
<dbReference type="PRINTS" id="PR00834">
    <property type="entry name" value="PROTEASES2C"/>
</dbReference>
<dbReference type="InterPro" id="IPR043504">
    <property type="entry name" value="Peptidase_S1_PA_chymotrypsin"/>
</dbReference>
<keyword evidence="1" id="KW-0812">Transmembrane</keyword>
<keyword evidence="1" id="KW-0472">Membrane</keyword>
<dbReference type="InterPro" id="IPR009003">
    <property type="entry name" value="Peptidase_S1_PA"/>
</dbReference>
<protein>
    <submittedName>
        <fullName evidence="2">Trypsin-like peptidase domain-containing protein</fullName>
    </submittedName>
</protein>
<evidence type="ECO:0000313" key="2">
    <source>
        <dbReference type="EMBL" id="SEK64240.1"/>
    </source>
</evidence>
<dbReference type="EMBL" id="FOAF01000001">
    <property type="protein sequence ID" value="SEK64240.1"/>
    <property type="molecule type" value="Genomic_DNA"/>
</dbReference>
<dbReference type="PANTHER" id="PTHR43019:SF23">
    <property type="entry name" value="PROTEASE DO-LIKE 5, CHLOROPLASTIC"/>
    <property type="match status" value="1"/>
</dbReference>
<keyword evidence="3" id="KW-1185">Reference proteome</keyword>
<dbReference type="GO" id="GO:0004252">
    <property type="term" value="F:serine-type endopeptidase activity"/>
    <property type="evidence" value="ECO:0007669"/>
    <property type="project" value="InterPro"/>
</dbReference>
<accession>A0A1H7IRK1</accession>
<evidence type="ECO:0000256" key="1">
    <source>
        <dbReference type="SAM" id="Phobius"/>
    </source>
</evidence>
<dbReference type="SUPFAM" id="SSF50494">
    <property type="entry name" value="Trypsin-like serine proteases"/>
    <property type="match status" value="1"/>
</dbReference>
<proteinExistence type="predicted"/>
<gene>
    <name evidence="2" type="ORF">SAMN05661044_00783</name>
</gene>
<dbReference type="PANTHER" id="PTHR43019">
    <property type="entry name" value="SERINE ENDOPROTEASE DEGS"/>
    <property type="match status" value="1"/>
</dbReference>